<proteinExistence type="predicted"/>
<dbReference type="HOGENOM" id="CLU_2603060_0_0_10"/>
<sequence length="79" mass="9424">MSVELYSGSTSHKQKIPESMIQKKRELHLSYSQAFGVALPTDKFSPRYSAGIHLFYCWEIHLLIAKFREYSEYRKRFVY</sequence>
<comment type="caution">
    <text evidence="1">The sequence shown here is derived from an EMBL/GenBank/DDBJ whole genome shotgun (WGS) entry which is preliminary data.</text>
</comment>
<evidence type="ECO:0000313" key="2">
    <source>
        <dbReference type="Proteomes" id="UP000004477"/>
    </source>
</evidence>
<dbReference type="Proteomes" id="UP000004477">
    <property type="component" value="Unassembled WGS sequence"/>
</dbReference>
<protein>
    <submittedName>
        <fullName evidence="1">Uncharacterized protein</fullName>
    </submittedName>
</protein>
<organism evidence="1 2">
    <name type="scientific">Segatella copri DSM 18205</name>
    <dbReference type="NCBI Taxonomy" id="537011"/>
    <lineage>
        <taxon>Bacteria</taxon>
        <taxon>Pseudomonadati</taxon>
        <taxon>Bacteroidota</taxon>
        <taxon>Bacteroidia</taxon>
        <taxon>Bacteroidales</taxon>
        <taxon>Prevotellaceae</taxon>
        <taxon>Segatella</taxon>
    </lineage>
</organism>
<name>D1P918_9BACT</name>
<gene>
    <name evidence="1" type="ORF">PREVCOP_03675</name>
</gene>
<dbReference type="PaxDb" id="537011-PREVCOP_03675"/>
<reference evidence="1" key="1">
    <citation type="submission" date="2009-11" db="EMBL/GenBank/DDBJ databases">
        <authorList>
            <person name="Weinstock G."/>
            <person name="Sodergren E."/>
            <person name="Clifton S."/>
            <person name="Fulton L."/>
            <person name="Fulton B."/>
            <person name="Courtney L."/>
            <person name="Fronick C."/>
            <person name="Harrison M."/>
            <person name="Strong C."/>
            <person name="Farmer C."/>
            <person name="Delahaunty K."/>
            <person name="Markovic C."/>
            <person name="Hall O."/>
            <person name="Minx P."/>
            <person name="Tomlinson C."/>
            <person name="Mitreva M."/>
            <person name="Nelson J."/>
            <person name="Hou S."/>
            <person name="Wollam A."/>
            <person name="Pepin K.H."/>
            <person name="Johnson M."/>
            <person name="Bhonagiri V."/>
            <person name="Nash W.E."/>
            <person name="Warren W."/>
            <person name="Chinwalla A."/>
            <person name="Mardis E.R."/>
            <person name="Wilson R.K."/>
        </authorList>
    </citation>
    <scope>NUCLEOTIDE SEQUENCE [LARGE SCALE GENOMIC DNA]</scope>
    <source>
        <strain evidence="1">DSM 18205</strain>
    </source>
</reference>
<dbReference type="AlphaFoldDB" id="D1P918"/>
<evidence type="ECO:0000313" key="1">
    <source>
        <dbReference type="EMBL" id="EFB36802.1"/>
    </source>
</evidence>
<accession>D1P918</accession>
<dbReference type="STRING" id="537011.PREVCOP_03675"/>
<dbReference type="EMBL" id="ACBX02000003">
    <property type="protein sequence ID" value="EFB36802.1"/>
    <property type="molecule type" value="Genomic_DNA"/>
</dbReference>
<keyword evidence="2" id="KW-1185">Reference proteome</keyword>